<dbReference type="InterPro" id="IPR017964">
    <property type="entry name" value="DNA-dir_DNA_pol_B_CS"/>
</dbReference>
<dbReference type="InterPro" id="IPR023211">
    <property type="entry name" value="DNA_pol_palm_dom_sf"/>
</dbReference>
<dbReference type="InterPro" id="IPR036397">
    <property type="entry name" value="RNaseH_sf"/>
</dbReference>
<dbReference type="GO" id="GO:0000166">
    <property type="term" value="F:nucleotide binding"/>
    <property type="evidence" value="ECO:0007669"/>
    <property type="project" value="InterPro"/>
</dbReference>
<feature type="domain" description="DNA-directed DNA polymerase family B multifunctional" evidence="9">
    <location>
        <begin position="704"/>
        <end position="800"/>
    </location>
</feature>
<evidence type="ECO:0000313" key="11">
    <source>
        <dbReference type="Proteomes" id="UP000234323"/>
    </source>
</evidence>
<keyword evidence="4 7" id="KW-0239">DNA-directed DNA polymerase</keyword>
<dbReference type="VEuPathDB" id="FungiDB:RhiirFUN_010415"/>
<dbReference type="InterPro" id="IPR012337">
    <property type="entry name" value="RNaseH-like_sf"/>
</dbReference>
<reference evidence="10 11" key="1">
    <citation type="submission" date="2015-10" db="EMBL/GenBank/DDBJ databases">
        <title>Genome analyses suggest a sexual origin of heterokaryosis in a supposedly ancient asexual fungus.</title>
        <authorList>
            <person name="Ropars J."/>
            <person name="Sedzielewska K."/>
            <person name="Noel J."/>
            <person name="Charron P."/>
            <person name="Farinelli L."/>
            <person name="Marton T."/>
            <person name="Kruger M."/>
            <person name="Pelin A."/>
            <person name="Brachmann A."/>
            <person name="Corradi N."/>
        </authorList>
    </citation>
    <scope>NUCLEOTIDE SEQUENCE [LARGE SCALE GENOMIC DNA]</scope>
    <source>
        <strain evidence="10 11">A4</strain>
    </source>
</reference>
<dbReference type="SUPFAM" id="SSF53098">
    <property type="entry name" value="Ribonuclease H-like"/>
    <property type="match status" value="1"/>
</dbReference>
<organism evidence="10 11">
    <name type="scientific">Rhizophagus irregularis</name>
    <dbReference type="NCBI Taxonomy" id="588596"/>
    <lineage>
        <taxon>Eukaryota</taxon>
        <taxon>Fungi</taxon>
        <taxon>Fungi incertae sedis</taxon>
        <taxon>Mucoromycota</taxon>
        <taxon>Glomeromycotina</taxon>
        <taxon>Glomeromycetes</taxon>
        <taxon>Glomerales</taxon>
        <taxon>Glomeraceae</taxon>
        <taxon>Rhizophagus</taxon>
    </lineage>
</organism>
<dbReference type="InterPro" id="IPR050240">
    <property type="entry name" value="DNA_pol_type-B"/>
</dbReference>
<feature type="domain" description="DNA-directed DNA polymerase family B multifunctional" evidence="9">
    <location>
        <begin position="550"/>
        <end position="689"/>
    </location>
</feature>
<keyword evidence="11" id="KW-1185">Reference proteome</keyword>
<comment type="catalytic activity">
    <reaction evidence="6 7">
        <text>DNA(n) + a 2'-deoxyribonucleoside 5'-triphosphate = DNA(n+1) + diphosphate</text>
        <dbReference type="Rhea" id="RHEA:22508"/>
        <dbReference type="Rhea" id="RHEA-COMP:17339"/>
        <dbReference type="Rhea" id="RHEA-COMP:17340"/>
        <dbReference type="ChEBI" id="CHEBI:33019"/>
        <dbReference type="ChEBI" id="CHEBI:61560"/>
        <dbReference type="ChEBI" id="CHEBI:173112"/>
        <dbReference type="EC" id="2.7.7.7"/>
    </reaction>
</comment>
<accession>A0A2I1H4Q0</accession>
<dbReference type="Gene3D" id="3.30.342.10">
    <property type="entry name" value="DNA Polymerase, chain B, domain 1"/>
    <property type="match status" value="1"/>
</dbReference>
<dbReference type="InterPro" id="IPR043502">
    <property type="entry name" value="DNA/RNA_pol_sf"/>
</dbReference>
<dbReference type="PROSITE" id="PS00116">
    <property type="entry name" value="DNA_POLYMERASE_B"/>
    <property type="match status" value="1"/>
</dbReference>
<evidence type="ECO:0000256" key="7">
    <source>
        <dbReference type="RuleBase" id="RU000442"/>
    </source>
</evidence>
<evidence type="ECO:0000256" key="2">
    <source>
        <dbReference type="ARBA" id="ARBA00022679"/>
    </source>
</evidence>
<keyword evidence="2 7" id="KW-0808">Transferase</keyword>
<dbReference type="SUPFAM" id="SSF56672">
    <property type="entry name" value="DNA/RNA polymerases"/>
    <property type="match status" value="1"/>
</dbReference>
<dbReference type="Gene3D" id="3.30.420.10">
    <property type="entry name" value="Ribonuclease H-like superfamily/Ribonuclease H"/>
    <property type="match status" value="2"/>
</dbReference>
<dbReference type="GO" id="GO:0006261">
    <property type="term" value="P:DNA-templated DNA replication"/>
    <property type="evidence" value="ECO:0007669"/>
    <property type="project" value="TreeGrafter"/>
</dbReference>
<feature type="region of interest" description="Disordered" evidence="8">
    <location>
        <begin position="1017"/>
        <end position="1042"/>
    </location>
</feature>
<dbReference type="SMART" id="SM00486">
    <property type="entry name" value="POLBc"/>
    <property type="match status" value="1"/>
</dbReference>
<dbReference type="EMBL" id="LLXI01001475">
    <property type="protein sequence ID" value="PKY53849.1"/>
    <property type="molecule type" value="Genomic_DNA"/>
</dbReference>
<evidence type="ECO:0000256" key="4">
    <source>
        <dbReference type="ARBA" id="ARBA00022932"/>
    </source>
</evidence>
<dbReference type="VEuPathDB" id="FungiDB:RhiirA1_403199"/>
<keyword evidence="5 7" id="KW-0238">DNA-binding</keyword>
<dbReference type="EC" id="2.7.7.7" evidence="7"/>
<dbReference type="GO" id="GO:0003677">
    <property type="term" value="F:DNA binding"/>
    <property type="evidence" value="ECO:0007669"/>
    <property type="project" value="UniProtKB-KW"/>
</dbReference>
<dbReference type="GO" id="GO:0003887">
    <property type="term" value="F:DNA-directed DNA polymerase activity"/>
    <property type="evidence" value="ECO:0007669"/>
    <property type="project" value="UniProtKB-KW"/>
</dbReference>
<dbReference type="InterPro" id="IPR006134">
    <property type="entry name" value="DNA-dir_DNA_pol_B_multi_dom"/>
</dbReference>
<evidence type="ECO:0000259" key="9">
    <source>
        <dbReference type="Pfam" id="PF00136"/>
    </source>
</evidence>
<keyword evidence="3 7" id="KW-0548">Nucleotidyltransferase</keyword>
<gene>
    <name evidence="10" type="ORF">RhiirA4_547888</name>
</gene>
<feature type="region of interest" description="Disordered" evidence="8">
    <location>
        <begin position="379"/>
        <end position="401"/>
    </location>
</feature>
<dbReference type="PANTHER" id="PTHR10322">
    <property type="entry name" value="DNA POLYMERASE CATALYTIC SUBUNIT"/>
    <property type="match status" value="1"/>
</dbReference>
<sequence length="1060" mass="122735">MTQFELSDFLDAPALFHPEAEKDKTEGQVIRYSGEKYLSGIPTRDNIVAENDEGLTAILEDALFNCQEIPFMATDNEGSSQKINGKYCYVLRLYGSLINGQKAIVTLLGIQVFFDVLVPDGETPDECEMKVRDILSGEVETQKIEHIKAFPFRGYHTEKKTYLRIYMSGTGKRKTAIKAVQDNNYETASDDLYSFHRKVARENGIQLSGWSMLGNYMYKKRIDSLCPHTFYLSKKYFQLVKDLTTITDRFPISALRRDRTVVLTWDIETQSQELGEFAEVLNLKQNVFMICMTLHWKDDPKPLKQICLVDIETEPDPRWTTIVFGFNDSDYDWRFIMERAYHLNILEWMWERMTGSFKSSEEIIKWNYRGKIGAKSENTFKKKEKKKNNENTDSENSLHILENGEEDTEVKEFLGGPIKIKISAEDNFFFSFLKLPGCVPIDIRVCLKKRYPRSEVEKEGSLKFFLQKCGLDAKADMPYDKMWKTYSEAKRDPSPSTAKKMREVAYYCIIDALRCQELLVKLSQINEYREVASIAYVSLFDTHYRANGMKVRNLLGAYAFKRDMLFSARIPEKVEKGKYPGAYVFPPKKGIETKRPVTGLDFASLYPSLIMAYNLSPEKFIFNPEEAVIIKNNGNTLHEISFPFNKRTIQAWCVRHDNRSEKKGLYPTVLEELFAMRLELKAQLASLGKKKVQLGKIISSAKEKGKRIPEKLDLEYKSLCFEYECLNSKQKAVKLFMNTFYGEAGNPLSSIFLRALAGGTTSAGKYIIKLVAEYVEKKGFGIKYGDTDSLYLTCPDKYFEKCDEAFSRGELSKEAYWTEMVKITMDVIKKLRDQINAYLRIKTGTSYLKMAYEKVLFPVCFAGKKKYFGIGHEDEVNFRPDDLFMKGIDTVKQGNSELFRFIGEKIMWEAMGIDNTRPIQEIVKDVLRDARFRQWDFNQFIAMSKWKAKGIPDSGEHFSYVVVNNGPRYKEDGTKSTRKGDYMEFANIAKEFNMEIDISYYLEQTVGMCARFINEDDSFQPPPSDKIMQIKDSDKREKEIDDYSQRKAKNWLKRYIKGLQ</sequence>
<feature type="domain" description="DNA-directed DNA polymerase family B multifunctional" evidence="9">
    <location>
        <begin position="830"/>
        <end position="941"/>
    </location>
</feature>
<evidence type="ECO:0000256" key="1">
    <source>
        <dbReference type="ARBA" id="ARBA00005755"/>
    </source>
</evidence>
<dbReference type="PRINTS" id="PR00106">
    <property type="entry name" value="DNAPOLB"/>
</dbReference>
<proteinExistence type="inferred from homology"/>
<evidence type="ECO:0000256" key="8">
    <source>
        <dbReference type="SAM" id="MobiDB-lite"/>
    </source>
</evidence>
<dbReference type="PANTHER" id="PTHR10322:SF23">
    <property type="entry name" value="DNA POLYMERASE DELTA CATALYTIC SUBUNIT"/>
    <property type="match status" value="1"/>
</dbReference>
<keyword evidence="7" id="KW-0235">DNA replication</keyword>
<dbReference type="Pfam" id="PF00136">
    <property type="entry name" value="DNA_pol_B"/>
    <property type="match status" value="3"/>
</dbReference>
<dbReference type="Proteomes" id="UP000234323">
    <property type="component" value="Unassembled WGS sequence"/>
</dbReference>
<evidence type="ECO:0000256" key="5">
    <source>
        <dbReference type="ARBA" id="ARBA00023125"/>
    </source>
</evidence>
<comment type="caution">
    <text evidence="10">The sequence shown here is derived from an EMBL/GenBank/DDBJ whole genome shotgun (WGS) entry which is preliminary data.</text>
</comment>
<dbReference type="AlphaFoldDB" id="A0A2I1H4Q0"/>
<feature type="compositionally biased region" description="Basic and acidic residues" evidence="8">
    <location>
        <begin position="1028"/>
        <end position="1042"/>
    </location>
</feature>
<evidence type="ECO:0000313" key="10">
    <source>
        <dbReference type="EMBL" id="PKY53849.1"/>
    </source>
</evidence>
<evidence type="ECO:0000256" key="6">
    <source>
        <dbReference type="ARBA" id="ARBA00049244"/>
    </source>
</evidence>
<name>A0A2I1H4Q0_9GLOM</name>
<evidence type="ECO:0000256" key="3">
    <source>
        <dbReference type="ARBA" id="ARBA00022695"/>
    </source>
</evidence>
<dbReference type="Gene3D" id="3.90.1600.10">
    <property type="entry name" value="Palm domain of DNA polymerase"/>
    <property type="match status" value="1"/>
</dbReference>
<dbReference type="InterPro" id="IPR006172">
    <property type="entry name" value="DNA-dir_DNA_pol_B"/>
</dbReference>
<comment type="similarity">
    <text evidence="1 7">Belongs to the DNA polymerase type-B family.</text>
</comment>
<dbReference type="Gene3D" id="1.10.287.690">
    <property type="entry name" value="Helix hairpin bin"/>
    <property type="match status" value="1"/>
</dbReference>
<dbReference type="VEuPathDB" id="FungiDB:FUN_016877"/>
<protein>
    <recommendedName>
        <fullName evidence="7">DNA polymerase</fullName>
        <ecNumber evidence="7">2.7.7.7</ecNumber>
    </recommendedName>
</protein>